<dbReference type="GO" id="GO:0005789">
    <property type="term" value="C:endoplasmic reticulum membrane"/>
    <property type="evidence" value="ECO:0007669"/>
    <property type="project" value="TreeGrafter"/>
</dbReference>
<dbReference type="Gene3D" id="1.20.120.1630">
    <property type="match status" value="1"/>
</dbReference>
<dbReference type="STRING" id="1507870.A0A1V8SP36"/>
<evidence type="ECO:0000256" key="11">
    <source>
        <dbReference type="ARBA" id="ARBA00023166"/>
    </source>
</evidence>
<evidence type="ECO:0000256" key="12">
    <source>
        <dbReference type="ARBA" id="ARBA00023221"/>
    </source>
</evidence>
<keyword evidence="6 13" id="KW-1133">Transmembrane helix</keyword>
<dbReference type="OrthoDB" id="10262235at2759"/>
<keyword evidence="10 13" id="KW-0472">Membrane</keyword>
<dbReference type="GO" id="GO:0006696">
    <property type="term" value="P:ergosterol biosynthetic process"/>
    <property type="evidence" value="ECO:0007669"/>
    <property type="project" value="TreeGrafter"/>
</dbReference>
<evidence type="ECO:0000256" key="13">
    <source>
        <dbReference type="RuleBase" id="RU369120"/>
    </source>
</evidence>
<comment type="similarity">
    <text evidence="2 13">Belongs to the ERG4/ERG24 family.</text>
</comment>
<organism evidence="14 15">
    <name type="scientific">Cryoendolithus antarcticus</name>
    <dbReference type="NCBI Taxonomy" id="1507870"/>
    <lineage>
        <taxon>Eukaryota</taxon>
        <taxon>Fungi</taxon>
        <taxon>Dikarya</taxon>
        <taxon>Ascomycota</taxon>
        <taxon>Pezizomycotina</taxon>
        <taxon>Dothideomycetes</taxon>
        <taxon>Dothideomycetidae</taxon>
        <taxon>Cladosporiales</taxon>
        <taxon>Cladosporiaceae</taxon>
        <taxon>Cryoendolithus</taxon>
    </lineage>
</organism>
<keyword evidence="4 13" id="KW-0812">Transmembrane</keyword>
<dbReference type="PROSITE" id="PS01017">
    <property type="entry name" value="STEROL_REDUCT_1"/>
    <property type="match status" value="1"/>
</dbReference>
<evidence type="ECO:0000256" key="10">
    <source>
        <dbReference type="ARBA" id="ARBA00023136"/>
    </source>
</evidence>
<keyword evidence="15" id="KW-1185">Reference proteome</keyword>
<keyword evidence="12 13" id="KW-0753">Steroid metabolism</keyword>
<dbReference type="InterPro" id="IPR018083">
    <property type="entry name" value="Sterol_reductase_CS"/>
</dbReference>
<dbReference type="Pfam" id="PF01222">
    <property type="entry name" value="ERG4_ERG24"/>
    <property type="match status" value="1"/>
</dbReference>
<accession>A0A1V8SP36</accession>
<protein>
    <recommendedName>
        <fullName evidence="13">Delta(14)-sterol reductase</fullName>
    </recommendedName>
    <alternativeName>
        <fullName evidence="13">C-14 sterol reductase</fullName>
    </alternativeName>
    <alternativeName>
        <fullName evidence="13">Sterol C14-reductase</fullName>
    </alternativeName>
</protein>
<dbReference type="InterPro" id="IPR001171">
    <property type="entry name" value="ERG24_DHCR-like"/>
</dbReference>
<dbReference type="GO" id="GO:0050613">
    <property type="term" value="F:Delta14-sterol reductase activity"/>
    <property type="evidence" value="ECO:0007669"/>
    <property type="project" value="TreeGrafter"/>
</dbReference>
<feature type="transmembrane region" description="Helical" evidence="13">
    <location>
        <begin position="652"/>
        <end position="672"/>
    </location>
</feature>
<evidence type="ECO:0000256" key="1">
    <source>
        <dbReference type="ARBA" id="ARBA00004141"/>
    </source>
</evidence>
<proteinExistence type="inferred from homology"/>
<feature type="transmembrane region" description="Helical" evidence="13">
    <location>
        <begin position="817"/>
        <end position="836"/>
    </location>
</feature>
<feature type="transmembrane region" description="Helical" evidence="13">
    <location>
        <begin position="787"/>
        <end position="805"/>
    </location>
</feature>
<evidence type="ECO:0000256" key="3">
    <source>
        <dbReference type="ARBA" id="ARBA00022516"/>
    </source>
</evidence>
<evidence type="ECO:0000256" key="8">
    <source>
        <dbReference type="ARBA" id="ARBA00023011"/>
    </source>
</evidence>
<evidence type="ECO:0000256" key="2">
    <source>
        <dbReference type="ARBA" id="ARBA00005402"/>
    </source>
</evidence>
<evidence type="ECO:0000256" key="6">
    <source>
        <dbReference type="ARBA" id="ARBA00022989"/>
    </source>
</evidence>
<evidence type="ECO:0000256" key="4">
    <source>
        <dbReference type="ARBA" id="ARBA00022692"/>
    </source>
</evidence>
<dbReference type="AlphaFoldDB" id="A0A1V8SP36"/>
<dbReference type="InParanoid" id="A0A1V8SP36"/>
<feature type="transmembrane region" description="Helical" evidence="13">
    <location>
        <begin position="616"/>
        <end position="640"/>
    </location>
</feature>
<dbReference type="EMBL" id="NAJO01000033">
    <property type="protein sequence ID" value="OQO00859.1"/>
    <property type="molecule type" value="Genomic_DNA"/>
</dbReference>
<comment type="subcellular location">
    <subcellularLocation>
        <location evidence="1">Membrane</location>
        <topology evidence="1">Multi-pass membrane protein</topology>
    </subcellularLocation>
</comment>
<dbReference type="PROSITE" id="PS01018">
    <property type="entry name" value="STEROL_REDUCT_2"/>
    <property type="match status" value="1"/>
</dbReference>
<keyword evidence="7 13" id="KW-0560">Oxidoreductase</keyword>
<evidence type="ECO:0000313" key="14">
    <source>
        <dbReference type="EMBL" id="OQO00859.1"/>
    </source>
</evidence>
<evidence type="ECO:0000256" key="5">
    <source>
        <dbReference type="ARBA" id="ARBA00022955"/>
    </source>
</evidence>
<dbReference type="PANTHER" id="PTHR21257:SF52">
    <property type="entry name" value="DELTA(14)-STEROL REDUCTASE TM7SF2"/>
    <property type="match status" value="1"/>
</dbReference>
<feature type="transmembrane region" description="Helical" evidence="13">
    <location>
        <begin position="921"/>
        <end position="942"/>
    </location>
</feature>
<name>A0A1V8SP36_9PEZI</name>
<keyword evidence="9 13" id="KW-0443">Lipid metabolism</keyword>
<evidence type="ECO:0000256" key="9">
    <source>
        <dbReference type="ARBA" id="ARBA00023098"/>
    </source>
</evidence>
<keyword evidence="5 13" id="KW-0752">Steroid biosynthesis</keyword>
<dbReference type="PANTHER" id="PTHR21257">
    <property type="entry name" value="DELTA(14)-STEROL REDUCTASE"/>
    <property type="match status" value="1"/>
</dbReference>
<sequence length="964" mass="107057">MSAPVPLLPPTPPANLQTCSPRTPYYLTVVYELHPTSIVKITPSTVGQPRKPIYTFSQDRLHKSLQAANTRLTLLSRSNTTPADRDVLRAGVDQATGGWWCSWTRRPTAKTEPDNETKATVPWPRFCASVRRIIMHGDLLTQNPIPELPPTREMLGSTTLSECRYLFERRKDLAHHVWVVAVHQPARVALPASAMMGQEEITHPWRVESIHPVSGNALARAKRLWTEGMQLQNGSFDRVDFHYGAARYILLPATTTASHRSRYVNSPGLSGKRGLKIEREPQIRVERVKVYGEGEMVAWFAPAEAIVREKVWRPLCPGREARSPVKDGGMTLPPLGENLGIEALERELDRVLGLGWDDEEMEGRVEPGIELMCGGEEQKEQGEGGKEVEDDGDAFDWQSILDRGDFSPPADYQQSEHKFRTGVVSEYGKIATELKTGQQDRLEEIVNKAQNSHRWSHQALGLIKKASKATLGKSSATDEVAELDIPSAKPAAPLAVARPAVHEEPHGFEFGGPIGASLISFGLPLVAYAFAFLCNDVTGCPAPSLTRPGALFANGWSSGIQTLKTETGWPGWTGLISLEAAAGTIAWYALSLVLYKVLPAKEVEGIELKSGGRLTYRLNSFLTALTILIVAAAGTIVQGVDFPLWPFINNNYIGLLTSNILIAYGLATYVYIHSFSVRTPNAAKRELAAGGHSGNLIYDWFIGRELNPRVTIPLIGEVDIKAFMELRPGMLGWLLLDLAFAAKQYKNYGYISDSMLIVLFSQGLYILDSVYNEPAILTTIDITTDGFGFMLSFGDLVWVPFTYSLQTRYLSVHPVSLGPLWVLTILGIQGFGYYVFRASNSEKNAFRTDPNGESVQHLKFIETASGSRLLTSGWWGTARHINYLGDWLMSWAYCLPTLAAGYKLTPSIMYPGTRLVTTEGMAGYAVPVTYFYMLYFAILLVHREARDEEKCRRKYGKDWERYFV</sequence>
<keyword evidence="3 13" id="KW-0444">Lipid biosynthesis</keyword>
<keyword evidence="11 13" id="KW-1207">Sterol metabolism</keyword>
<comment type="caution">
    <text evidence="14">The sequence shown here is derived from an EMBL/GenBank/DDBJ whole genome shotgun (WGS) entry which is preliminary data.</text>
</comment>
<comment type="caution">
    <text evidence="13">Lacks conserved residue(s) required for the propagation of feature annotation.</text>
</comment>
<reference evidence="15" key="1">
    <citation type="submission" date="2017-03" db="EMBL/GenBank/DDBJ databases">
        <title>Genomes of endolithic fungi from Antarctica.</title>
        <authorList>
            <person name="Coleine C."/>
            <person name="Masonjones S."/>
            <person name="Stajich J.E."/>
        </authorList>
    </citation>
    <scope>NUCLEOTIDE SEQUENCE [LARGE SCALE GENOMIC DNA]</scope>
    <source>
        <strain evidence="15">CCFEE 5527</strain>
    </source>
</reference>
<dbReference type="Proteomes" id="UP000192596">
    <property type="component" value="Unassembled WGS sequence"/>
</dbReference>
<keyword evidence="8 13" id="KW-0756">Sterol biosynthesis</keyword>
<gene>
    <name evidence="14" type="ORF">B0A48_13546</name>
</gene>
<evidence type="ECO:0000313" key="15">
    <source>
        <dbReference type="Proteomes" id="UP000192596"/>
    </source>
</evidence>
<evidence type="ECO:0000256" key="7">
    <source>
        <dbReference type="ARBA" id="ARBA00023002"/>
    </source>
</evidence>